<feature type="region of interest" description="Disordered" evidence="1">
    <location>
        <begin position="152"/>
        <end position="200"/>
    </location>
</feature>
<evidence type="ECO:0000313" key="2">
    <source>
        <dbReference type="EMBL" id="KLO15511.1"/>
    </source>
</evidence>
<reference evidence="2 3" key="1">
    <citation type="submission" date="2015-04" db="EMBL/GenBank/DDBJ databases">
        <title>Complete genome sequence of Schizopora paradoxa KUC8140, a cosmopolitan wood degrader in East Asia.</title>
        <authorList>
            <consortium name="DOE Joint Genome Institute"/>
            <person name="Min B."/>
            <person name="Park H."/>
            <person name="Jang Y."/>
            <person name="Kim J.-J."/>
            <person name="Kim K.H."/>
            <person name="Pangilinan J."/>
            <person name="Lipzen A."/>
            <person name="Riley R."/>
            <person name="Grigoriev I.V."/>
            <person name="Spatafora J.W."/>
            <person name="Choi I.-G."/>
        </authorList>
    </citation>
    <scope>NUCLEOTIDE SEQUENCE [LARGE SCALE GENOMIC DNA]</scope>
    <source>
        <strain evidence="2 3">KUC8140</strain>
    </source>
</reference>
<keyword evidence="3" id="KW-1185">Reference proteome</keyword>
<evidence type="ECO:0000256" key="1">
    <source>
        <dbReference type="SAM" id="MobiDB-lite"/>
    </source>
</evidence>
<sequence>MEGQNLNLFSSLCECGDACACPGCVTHQGSSAMSTQTSPSLTCANPGRCVACQNCAMNNLMLPGDFSFDPAQFQPADEWLSQMSSASTSGSSSSAGLPSMPAFPGMNPNANQDFGNPGMVMDPTFGFPGDLGGAQFDAFNFSSGGFRSTLPQAARGPSISAPVSTTNSTHSLHSPVPALASASTPVTRHSSFSPSNMMTPQQNFLSVMNPASALSRTPSTGSSSSRESSGSDSESSGFNHPGGSSTGRTQPPSRPPNSRAPYTTR</sequence>
<feature type="compositionally biased region" description="Polar residues" evidence="1">
    <location>
        <begin position="242"/>
        <end position="251"/>
    </location>
</feature>
<accession>A0A0H2SEP0</accession>
<feature type="compositionally biased region" description="Low complexity" evidence="1">
    <location>
        <begin position="215"/>
        <end position="236"/>
    </location>
</feature>
<protein>
    <recommendedName>
        <fullName evidence="4">Copper-fist domain-containing protein</fullName>
    </recommendedName>
</protein>
<proteinExistence type="predicted"/>
<gene>
    <name evidence="2" type="ORF">SCHPADRAFT_259299</name>
</gene>
<feature type="compositionally biased region" description="Polar residues" evidence="1">
    <location>
        <begin position="181"/>
        <end position="200"/>
    </location>
</feature>
<evidence type="ECO:0008006" key="4">
    <source>
        <dbReference type="Google" id="ProtNLM"/>
    </source>
</evidence>
<dbReference type="InParanoid" id="A0A0H2SEP0"/>
<organism evidence="2 3">
    <name type="scientific">Schizopora paradoxa</name>
    <dbReference type="NCBI Taxonomy" id="27342"/>
    <lineage>
        <taxon>Eukaryota</taxon>
        <taxon>Fungi</taxon>
        <taxon>Dikarya</taxon>
        <taxon>Basidiomycota</taxon>
        <taxon>Agaricomycotina</taxon>
        <taxon>Agaricomycetes</taxon>
        <taxon>Hymenochaetales</taxon>
        <taxon>Schizoporaceae</taxon>
        <taxon>Schizopora</taxon>
    </lineage>
</organism>
<name>A0A0H2SEP0_9AGAM</name>
<dbReference type="OrthoDB" id="5600085at2759"/>
<dbReference type="Proteomes" id="UP000053477">
    <property type="component" value="Unassembled WGS sequence"/>
</dbReference>
<dbReference type="STRING" id="27342.A0A0H2SEP0"/>
<dbReference type="AlphaFoldDB" id="A0A0H2SEP0"/>
<feature type="compositionally biased region" description="Polar residues" evidence="1">
    <location>
        <begin position="161"/>
        <end position="172"/>
    </location>
</feature>
<evidence type="ECO:0000313" key="3">
    <source>
        <dbReference type="Proteomes" id="UP000053477"/>
    </source>
</evidence>
<feature type="region of interest" description="Disordered" evidence="1">
    <location>
        <begin position="212"/>
        <end position="265"/>
    </location>
</feature>
<dbReference type="EMBL" id="KQ085928">
    <property type="protein sequence ID" value="KLO15511.1"/>
    <property type="molecule type" value="Genomic_DNA"/>
</dbReference>